<dbReference type="EMBL" id="CP018145">
    <property type="protein sequence ID" value="ASJ55841.1"/>
    <property type="molecule type" value="Genomic_DNA"/>
</dbReference>
<reference evidence="1 2" key="1">
    <citation type="submission" date="2016-11" db="EMBL/GenBank/DDBJ databases">
        <authorList>
            <person name="Jaros S."/>
            <person name="Januszkiewicz K."/>
            <person name="Wedrychowicz H."/>
        </authorList>
    </citation>
    <scope>NUCLEOTIDE SEQUENCE [LARGE SCALE GENOMIC DNA]</scope>
    <source>
        <strain evidence="1 2">NF2</strain>
    </source>
</reference>
<organism evidence="1 2">
    <name type="scientific">Brevibacillus formosus</name>
    <dbReference type="NCBI Taxonomy" id="54913"/>
    <lineage>
        <taxon>Bacteria</taxon>
        <taxon>Bacillati</taxon>
        <taxon>Bacillota</taxon>
        <taxon>Bacilli</taxon>
        <taxon>Bacillales</taxon>
        <taxon>Paenibacillaceae</taxon>
        <taxon>Brevibacillus</taxon>
    </lineage>
</organism>
<accession>A0A220MLC9</accession>
<name>A0A220MLC9_9BACL</name>
<dbReference type="KEGG" id="bfm:BP422_21175"/>
<protein>
    <submittedName>
        <fullName evidence="1">Uncharacterized protein</fullName>
    </submittedName>
</protein>
<dbReference type="AlphaFoldDB" id="A0A220MLC9"/>
<sequence length="70" mass="8213">MKAWPLFLPSAKENLGIFMRFPSHINRGYFVHFCPAKEEFMCISQKKQSFQSKKRKQMYGRAVTRAVRAG</sequence>
<evidence type="ECO:0000313" key="2">
    <source>
        <dbReference type="Proteomes" id="UP000197781"/>
    </source>
</evidence>
<dbReference type="Proteomes" id="UP000197781">
    <property type="component" value="Chromosome"/>
</dbReference>
<evidence type="ECO:0000313" key="1">
    <source>
        <dbReference type="EMBL" id="ASJ55841.1"/>
    </source>
</evidence>
<gene>
    <name evidence="1" type="ORF">BP422_21175</name>
</gene>
<proteinExistence type="predicted"/>